<gene>
    <name evidence="1" type="ORF">ABID26_001210</name>
</gene>
<evidence type="ECO:0000313" key="1">
    <source>
        <dbReference type="EMBL" id="MET3591826.1"/>
    </source>
</evidence>
<proteinExistence type="predicted"/>
<dbReference type="RefSeq" id="WP_354414461.1">
    <property type="nucleotide sequence ID" value="NZ_JBEPLM010000002.1"/>
</dbReference>
<accession>A0ABV2HMN1</accession>
<comment type="caution">
    <text evidence="1">The sequence shown here is derived from an EMBL/GenBank/DDBJ whole genome shotgun (WGS) entry which is preliminary data.</text>
</comment>
<evidence type="ECO:0000313" key="2">
    <source>
        <dbReference type="Proteomes" id="UP001549036"/>
    </source>
</evidence>
<sequence>MEIEDEVHRTYRGHHQSGWVRPTRTWLDAACPVYVDFGEDFLIKLETYDESGLPCVRRVAKRKFVHDVMVETRADAITMRFYRLPPSSI</sequence>
<dbReference type="Proteomes" id="UP001549036">
    <property type="component" value="Unassembled WGS sequence"/>
</dbReference>
<keyword evidence="2" id="KW-1185">Reference proteome</keyword>
<reference evidence="1 2" key="1">
    <citation type="submission" date="2024-06" db="EMBL/GenBank/DDBJ databases">
        <title>Genomic Encyclopedia of Type Strains, Phase IV (KMG-IV): sequencing the most valuable type-strain genomes for metagenomic binning, comparative biology and taxonomic classification.</title>
        <authorList>
            <person name="Goeker M."/>
        </authorList>
    </citation>
    <scope>NUCLEOTIDE SEQUENCE [LARGE SCALE GENOMIC DNA]</scope>
    <source>
        <strain evidence="1 2">DSM 29846</strain>
    </source>
</reference>
<name>A0ABV2HMN1_9HYPH</name>
<organism evidence="1 2">
    <name type="scientific">Mesorhizobium shonense</name>
    <dbReference type="NCBI Taxonomy" id="1209948"/>
    <lineage>
        <taxon>Bacteria</taxon>
        <taxon>Pseudomonadati</taxon>
        <taxon>Pseudomonadota</taxon>
        <taxon>Alphaproteobacteria</taxon>
        <taxon>Hyphomicrobiales</taxon>
        <taxon>Phyllobacteriaceae</taxon>
        <taxon>Mesorhizobium</taxon>
    </lineage>
</organism>
<protein>
    <submittedName>
        <fullName evidence="1">Uncharacterized protein</fullName>
    </submittedName>
</protein>
<dbReference type="EMBL" id="JBEPLM010000002">
    <property type="protein sequence ID" value="MET3591826.1"/>
    <property type="molecule type" value="Genomic_DNA"/>
</dbReference>